<dbReference type="Pfam" id="PF07776">
    <property type="entry name" value="zf-AD"/>
    <property type="match status" value="1"/>
</dbReference>
<keyword evidence="4" id="KW-1185">Reference proteome</keyword>
<evidence type="ECO:0000313" key="5">
    <source>
        <dbReference type="RefSeq" id="XP_008480482.1"/>
    </source>
</evidence>
<dbReference type="InterPro" id="IPR012934">
    <property type="entry name" value="Znf_AD"/>
</dbReference>
<feature type="binding site" evidence="1">
    <location>
        <position position="60"/>
    </location>
    <ligand>
        <name>Zn(2+)</name>
        <dbReference type="ChEBI" id="CHEBI:29105"/>
    </ligand>
</feature>
<gene>
    <name evidence="5" type="primary">LOC103517236</name>
</gene>
<keyword evidence="1" id="KW-0863">Zinc-finger</keyword>
<feature type="compositionally biased region" description="Acidic residues" evidence="2">
    <location>
        <begin position="136"/>
        <end position="151"/>
    </location>
</feature>
<dbReference type="GO" id="GO:0005634">
    <property type="term" value="C:nucleus"/>
    <property type="evidence" value="ECO:0007669"/>
    <property type="project" value="InterPro"/>
</dbReference>
<feature type="compositionally biased region" description="Basic and acidic residues" evidence="2">
    <location>
        <begin position="163"/>
        <end position="172"/>
    </location>
</feature>
<dbReference type="SUPFAM" id="SSF57716">
    <property type="entry name" value="Glucocorticoid receptor-like (DNA-binding domain)"/>
    <property type="match status" value="1"/>
</dbReference>
<feature type="binding site" evidence="1">
    <location>
        <position position="13"/>
    </location>
    <ligand>
        <name>Zn(2+)</name>
        <dbReference type="ChEBI" id="CHEBI:29105"/>
    </ligand>
</feature>
<dbReference type="SMART" id="SM00868">
    <property type="entry name" value="zf-AD"/>
    <property type="match status" value="1"/>
</dbReference>
<feature type="compositionally biased region" description="Low complexity" evidence="2">
    <location>
        <begin position="185"/>
        <end position="202"/>
    </location>
</feature>
<dbReference type="PANTHER" id="PTHR39942">
    <property type="entry name" value="BCDNA.LD26519-RELATED"/>
    <property type="match status" value="1"/>
</dbReference>
<feature type="compositionally biased region" description="Basic residues" evidence="2">
    <location>
        <begin position="173"/>
        <end position="183"/>
    </location>
</feature>
<feature type="region of interest" description="Disordered" evidence="2">
    <location>
        <begin position="107"/>
        <end position="202"/>
    </location>
</feature>
<evidence type="ECO:0000256" key="2">
    <source>
        <dbReference type="SAM" id="MobiDB-lite"/>
    </source>
</evidence>
<dbReference type="GeneID" id="103517236"/>
<feature type="non-terminal residue" evidence="5">
    <location>
        <position position="202"/>
    </location>
</feature>
<dbReference type="PaxDb" id="121845-A0A1S3DGF4"/>
<evidence type="ECO:0000256" key="1">
    <source>
        <dbReference type="PROSITE-ProRule" id="PRU01263"/>
    </source>
</evidence>
<feature type="binding site" evidence="1">
    <location>
        <position position="57"/>
    </location>
    <ligand>
        <name>Zn(2+)</name>
        <dbReference type="ChEBI" id="CHEBI:29105"/>
    </ligand>
</feature>
<evidence type="ECO:0000313" key="4">
    <source>
        <dbReference type="Proteomes" id="UP000079169"/>
    </source>
</evidence>
<dbReference type="PROSITE" id="PS51915">
    <property type="entry name" value="ZAD"/>
    <property type="match status" value="1"/>
</dbReference>
<proteinExistence type="predicted"/>
<sequence>MVPSDLLEHCRLCLVKECVSVNIFENDSEIRQLYYKIVATLPVEISRQDDKLPKKICTNCNSKVDELYQFWSLTANSQKTLLRWLHEAEETTTLTKIKCEFDADMPVSRTGSSSIRMKVEPEDNSSDDDRGANNENFDDYRDDSDVPEDNDLLPTNMVNVSIKDGEGEAVDRKPKKLSMKKKSSSGEGSSGLNLLNNESASS</sequence>
<accession>A0A1S3DGF4</accession>
<dbReference type="GO" id="GO:0008270">
    <property type="term" value="F:zinc ion binding"/>
    <property type="evidence" value="ECO:0007669"/>
    <property type="project" value="UniProtKB-UniRule"/>
</dbReference>
<dbReference type="KEGG" id="dci:103517236"/>
<dbReference type="PANTHER" id="PTHR39942:SF1">
    <property type="entry name" value="BCDNA.LD26519-RELATED"/>
    <property type="match status" value="1"/>
</dbReference>
<reference evidence="5" key="1">
    <citation type="submission" date="2025-08" db="UniProtKB">
        <authorList>
            <consortium name="RefSeq"/>
        </authorList>
    </citation>
    <scope>IDENTIFICATION</scope>
</reference>
<dbReference type="RefSeq" id="XP_008480482.1">
    <property type="nucleotide sequence ID" value="XM_008482260.3"/>
</dbReference>
<name>A0A1S3DGF4_DIACI</name>
<dbReference type="Gene3D" id="3.40.1800.20">
    <property type="match status" value="1"/>
</dbReference>
<dbReference type="STRING" id="121845.A0A1S3DGF4"/>
<keyword evidence="1" id="KW-0479">Metal-binding</keyword>
<dbReference type="Proteomes" id="UP000079169">
    <property type="component" value="Unplaced"/>
</dbReference>
<feature type="compositionally biased region" description="Basic and acidic residues" evidence="2">
    <location>
        <begin position="117"/>
        <end position="132"/>
    </location>
</feature>
<evidence type="ECO:0000259" key="3">
    <source>
        <dbReference type="PROSITE" id="PS51915"/>
    </source>
</evidence>
<feature type="domain" description="ZAD" evidence="3">
    <location>
        <begin position="8"/>
        <end position="84"/>
    </location>
</feature>
<protein>
    <submittedName>
        <fullName evidence="5">Uncharacterized protein LOC103517236</fullName>
    </submittedName>
</protein>
<feature type="binding site" evidence="1">
    <location>
        <position position="10"/>
    </location>
    <ligand>
        <name>Zn(2+)</name>
        <dbReference type="ChEBI" id="CHEBI:29105"/>
    </ligand>
</feature>
<organism evidence="4 5">
    <name type="scientific">Diaphorina citri</name>
    <name type="common">Asian citrus psyllid</name>
    <dbReference type="NCBI Taxonomy" id="121845"/>
    <lineage>
        <taxon>Eukaryota</taxon>
        <taxon>Metazoa</taxon>
        <taxon>Ecdysozoa</taxon>
        <taxon>Arthropoda</taxon>
        <taxon>Hexapoda</taxon>
        <taxon>Insecta</taxon>
        <taxon>Pterygota</taxon>
        <taxon>Neoptera</taxon>
        <taxon>Paraneoptera</taxon>
        <taxon>Hemiptera</taxon>
        <taxon>Sternorrhyncha</taxon>
        <taxon>Psylloidea</taxon>
        <taxon>Psyllidae</taxon>
        <taxon>Diaphorininae</taxon>
        <taxon>Diaphorina</taxon>
    </lineage>
</organism>
<keyword evidence="1" id="KW-0862">Zinc</keyword>
<dbReference type="AlphaFoldDB" id="A0A1S3DGF4"/>